<comment type="caution">
    <text evidence="9">The sequence shown here is derived from an EMBL/GenBank/DDBJ whole genome shotgun (WGS) entry which is preliminary data.</text>
</comment>
<feature type="transmembrane region" description="Helical" evidence="8">
    <location>
        <begin position="126"/>
        <end position="150"/>
    </location>
</feature>
<dbReference type="PANTHER" id="PTHR36838">
    <property type="entry name" value="AUXIN EFFLUX CARRIER FAMILY PROTEIN"/>
    <property type="match status" value="1"/>
</dbReference>
<name>A0ABT2ERM7_9BACT</name>
<dbReference type="EMBL" id="JANUCP010000004">
    <property type="protein sequence ID" value="MCS3920066.1"/>
    <property type="molecule type" value="Genomic_DNA"/>
</dbReference>
<comment type="similarity">
    <text evidence="2">Belongs to the auxin efflux carrier (TC 2.A.69) family.</text>
</comment>
<sequence>MNLASSLGLLFWERILPILLLVALGYSFQRRMRIDASTLNRVNLYLFVPSLTLSRLAETPLSVSTIGTVAVAVLLNTFFIWLVSLFVGRVMKWNSTTQATVTLGSMLGNSGNYGLPLIELVLGRQFVGFQALVLALNNVLTFTVGIWLLARSQLSISEATKRVLSMPLIYAVLFGILLSATQTSLPKPFLVSLRYLGDGLIPVALVTLGVQLAEQFEFRNGTALSVAAFLRLVASPLSMFAIVHLLGIQPELGRVLILGASVPTAVNTALLAIEFGVNPSLASAIVMVTTLISPVTVTITAFLVTR</sequence>
<gene>
    <name evidence="9" type="ORF">M2350_002483</name>
</gene>
<evidence type="ECO:0000256" key="3">
    <source>
        <dbReference type="ARBA" id="ARBA00022448"/>
    </source>
</evidence>
<evidence type="ECO:0000256" key="8">
    <source>
        <dbReference type="SAM" id="Phobius"/>
    </source>
</evidence>
<evidence type="ECO:0000256" key="5">
    <source>
        <dbReference type="ARBA" id="ARBA00022692"/>
    </source>
</evidence>
<dbReference type="PANTHER" id="PTHR36838:SF1">
    <property type="entry name" value="SLR1864 PROTEIN"/>
    <property type="match status" value="1"/>
</dbReference>
<evidence type="ECO:0000256" key="6">
    <source>
        <dbReference type="ARBA" id="ARBA00022989"/>
    </source>
</evidence>
<feature type="transmembrane region" description="Helical" evidence="8">
    <location>
        <begin position="162"/>
        <end position="181"/>
    </location>
</feature>
<keyword evidence="7 8" id="KW-0472">Membrane</keyword>
<accession>A0ABT2ERM7</accession>
<dbReference type="Proteomes" id="UP001204798">
    <property type="component" value="Unassembled WGS sequence"/>
</dbReference>
<comment type="subcellular location">
    <subcellularLocation>
        <location evidence="1">Cell membrane</location>
        <topology evidence="1">Multi-pass membrane protein</topology>
    </subcellularLocation>
</comment>
<keyword evidence="10" id="KW-1185">Reference proteome</keyword>
<keyword evidence="5 8" id="KW-0812">Transmembrane</keyword>
<dbReference type="InterPro" id="IPR038770">
    <property type="entry name" value="Na+/solute_symporter_sf"/>
</dbReference>
<evidence type="ECO:0000256" key="1">
    <source>
        <dbReference type="ARBA" id="ARBA00004651"/>
    </source>
</evidence>
<evidence type="ECO:0000256" key="4">
    <source>
        <dbReference type="ARBA" id="ARBA00022475"/>
    </source>
</evidence>
<protein>
    <submittedName>
        <fullName evidence="9">Permease</fullName>
    </submittedName>
</protein>
<feature type="transmembrane region" description="Helical" evidence="8">
    <location>
        <begin position="225"/>
        <end position="248"/>
    </location>
</feature>
<keyword evidence="6 8" id="KW-1133">Transmembrane helix</keyword>
<feature type="transmembrane region" description="Helical" evidence="8">
    <location>
        <begin position="281"/>
        <end position="304"/>
    </location>
</feature>
<evidence type="ECO:0000313" key="10">
    <source>
        <dbReference type="Proteomes" id="UP001204798"/>
    </source>
</evidence>
<dbReference type="Gene3D" id="1.20.1530.20">
    <property type="match status" value="1"/>
</dbReference>
<keyword evidence="4" id="KW-1003">Cell membrane</keyword>
<reference evidence="9 10" key="1">
    <citation type="submission" date="2022-08" db="EMBL/GenBank/DDBJ databases">
        <title>Bacterial and archaeal communities from various locations to study Microbial Dark Matter (Phase II).</title>
        <authorList>
            <person name="Stepanauskas R."/>
        </authorList>
    </citation>
    <scope>NUCLEOTIDE SEQUENCE [LARGE SCALE GENOMIC DNA]</scope>
    <source>
        <strain evidence="9 10">PD1</strain>
    </source>
</reference>
<evidence type="ECO:0000313" key="9">
    <source>
        <dbReference type="EMBL" id="MCS3920066.1"/>
    </source>
</evidence>
<dbReference type="RefSeq" id="WP_259097420.1">
    <property type="nucleotide sequence ID" value="NZ_CP130454.1"/>
</dbReference>
<dbReference type="InterPro" id="IPR004776">
    <property type="entry name" value="Mem_transp_PIN-like"/>
</dbReference>
<organism evidence="9 10">
    <name type="scientific">Candidatus Fervidibacter sacchari</name>
    <dbReference type="NCBI Taxonomy" id="1448929"/>
    <lineage>
        <taxon>Bacteria</taxon>
        <taxon>Candidatus Fervidibacterota</taxon>
        <taxon>Candidatus Fervidibacter</taxon>
    </lineage>
</organism>
<evidence type="ECO:0000256" key="2">
    <source>
        <dbReference type="ARBA" id="ARBA00010145"/>
    </source>
</evidence>
<feature type="transmembrane region" description="Helical" evidence="8">
    <location>
        <begin position="63"/>
        <end position="87"/>
    </location>
</feature>
<feature type="transmembrane region" description="Helical" evidence="8">
    <location>
        <begin position="38"/>
        <end position="57"/>
    </location>
</feature>
<evidence type="ECO:0000256" key="7">
    <source>
        <dbReference type="ARBA" id="ARBA00023136"/>
    </source>
</evidence>
<dbReference type="Pfam" id="PF03547">
    <property type="entry name" value="Mem_trans"/>
    <property type="match status" value="2"/>
</dbReference>
<feature type="transmembrane region" description="Helical" evidence="8">
    <location>
        <begin position="255"/>
        <end position="275"/>
    </location>
</feature>
<proteinExistence type="inferred from homology"/>
<feature type="transmembrane region" description="Helical" evidence="8">
    <location>
        <begin position="6"/>
        <end position="26"/>
    </location>
</feature>
<keyword evidence="3" id="KW-0813">Transport</keyword>